<name>A7I6A2_METB6</name>
<feature type="compositionally biased region" description="Low complexity" evidence="1">
    <location>
        <begin position="44"/>
        <end position="57"/>
    </location>
</feature>
<dbReference type="KEGG" id="mbn:Mboo_0745"/>
<dbReference type="AlphaFoldDB" id="A7I6A2"/>
<proteinExistence type="predicted"/>
<protein>
    <submittedName>
        <fullName evidence="2">Uncharacterized protein</fullName>
    </submittedName>
</protein>
<dbReference type="eggNOG" id="arCOG06912">
    <property type="taxonomic scope" value="Archaea"/>
</dbReference>
<dbReference type="STRING" id="456442.Mboo_0745"/>
<sequence precursor="true">MCCLNIFTRMKCVVLLILLVAFAAAVIGCIQPASSGAATAPVQTTAETPALTPAPDTSLGTPTPSPTEEITTAPTLTSEIPASAGLTTIQTITGTGDETVTNVSVPSSYWELWYTADPLTMGGQDAQSVASASAVFPSLTITIVDHDTGKVFDTVQPPGGLDSALWQRTGDPRPWSQKYYSGNSVYDFEISGKNLRSYTIDIRVRS</sequence>
<organism evidence="2 3">
    <name type="scientific">Methanoregula boonei (strain DSM 21154 / JCM 14090 / 6A8)</name>
    <dbReference type="NCBI Taxonomy" id="456442"/>
    <lineage>
        <taxon>Archaea</taxon>
        <taxon>Methanobacteriati</taxon>
        <taxon>Methanobacteriota</taxon>
        <taxon>Stenosarchaea group</taxon>
        <taxon>Methanomicrobia</taxon>
        <taxon>Methanomicrobiales</taxon>
        <taxon>Methanoregulaceae</taxon>
        <taxon>Methanoregula</taxon>
    </lineage>
</organism>
<dbReference type="EMBL" id="CP000780">
    <property type="protein sequence ID" value="ABS55263.1"/>
    <property type="molecule type" value="Genomic_DNA"/>
</dbReference>
<evidence type="ECO:0000256" key="1">
    <source>
        <dbReference type="SAM" id="MobiDB-lite"/>
    </source>
</evidence>
<reference evidence="3" key="1">
    <citation type="journal article" date="2015" name="Microbiology">
        <title>Genome of Methanoregula boonei 6A8 reveals adaptations to oligotrophic peatland environments.</title>
        <authorList>
            <person name="Braeuer S."/>
            <person name="Cadillo-Quiroz H."/>
            <person name="Kyrpides N."/>
            <person name="Woyke T."/>
            <person name="Goodwin L."/>
            <person name="Detter C."/>
            <person name="Podell S."/>
            <person name="Yavitt J.B."/>
            <person name="Zinder S.H."/>
        </authorList>
    </citation>
    <scope>NUCLEOTIDE SEQUENCE [LARGE SCALE GENOMIC DNA]</scope>
    <source>
        <strain evidence="3">DSM 21154 / JCM 14090 / 6A8</strain>
    </source>
</reference>
<gene>
    <name evidence="2" type="ordered locus">Mboo_0745</name>
</gene>
<evidence type="ECO:0000313" key="3">
    <source>
        <dbReference type="Proteomes" id="UP000002408"/>
    </source>
</evidence>
<feature type="region of interest" description="Disordered" evidence="1">
    <location>
        <begin position="41"/>
        <end position="72"/>
    </location>
</feature>
<dbReference type="Proteomes" id="UP000002408">
    <property type="component" value="Chromosome"/>
</dbReference>
<evidence type="ECO:0000313" key="2">
    <source>
        <dbReference type="EMBL" id="ABS55263.1"/>
    </source>
</evidence>
<keyword evidence="3" id="KW-1185">Reference proteome</keyword>
<accession>A7I6A2</accession>
<dbReference type="HOGENOM" id="CLU_1329458_0_0_2"/>